<dbReference type="EMBL" id="QWGR01000001">
    <property type="protein sequence ID" value="RIJ50584.1"/>
    <property type="molecule type" value="Genomic_DNA"/>
</dbReference>
<dbReference type="PANTHER" id="PTHR40446:SF2">
    <property type="entry name" value="N-ACETYLGLUCOSAMINE-1-PHOSPHODIESTER ALPHA-N-ACETYLGLUCOSAMINIDASE"/>
    <property type="match status" value="1"/>
</dbReference>
<dbReference type="AlphaFoldDB" id="A0A399T6G2"/>
<dbReference type="Pfam" id="PF09992">
    <property type="entry name" value="NAGPA"/>
    <property type="match status" value="1"/>
</dbReference>
<keyword evidence="3" id="KW-0326">Glycosidase</keyword>
<feature type="domain" description="Phosphodiester glycosidase" evidence="2">
    <location>
        <begin position="93"/>
        <end position="305"/>
    </location>
</feature>
<dbReference type="RefSeq" id="WP_119436054.1">
    <property type="nucleotide sequence ID" value="NZ_QWGR01000001.1"/>
</dbReference>
<accession>A0A399T6G2</accession>
<dbReference type="InterPro" id="IPR018711">
    <property type="entry name" value="NAGPA"/>
</dbReference>
<dbReference type="PANTHER" id="PTHR40446">
    <property type="entry name" value="N-ACETYLGLUCOSAMINE-1-PHOSPHODIESTER ALPHA-N-ACETYLGLUCOSAMINIDASE"/>
    <property type="match status" value="1"/>
</dbReference>
<reference evidence="3 4" key="1">
    <citation type="submission" date="2018-08" db="EMBL/GenBank/DDBJ databases">
        <title>Pallidiluteibacterium maritimus gen. nov., sp. nov., isolated from coastal sediment.</title>
        <authorList>
            <person name="Zhou L.Y."/>
        </authorList>
    </citation>
    <scope>NUCLEOTIDE SEQUENCE [LARGE SCALE GENOMIC DNA]</scope>
    <source>
        <strain evidence="3 4">XSD2</strain>
    </source>
</reference>
<evidence type="ECO:0000313" key="4">
    <source>
        <dbReference type="Proteomes" id="UP000265926"/>
    </source>
</evidence>
<evidence type="ECO:0000313" key="3">
    <source>
        <dbReference type="EMBL" id="RIJ50584.1"/>
    </source>
</evidence>
<dbReference type="OrthoDB" id="9809781at2"/>
<feature type="signal peptide" evidence="1">
    <location>
        <begin position="1"/>
        <end position="20"/>
    </location>
</feature>
<dbReference type="GO" id="GO:0016798">
    <property type="term" value="F:hydrolase activity, acting on glycosyl bonds"/>
    <property type="evidence" value="ECO:0007669"/>
    <property type="project" value="UniProtKB-KW"/>
</dbReference>
<keyword evidence="1" id="KW-0732">Signal</keyword>
<name>A0A399T6G2_9BACT</name>
<evidence type="ECO:0000259" key="2">
    <source>
        <dbReference type="Pfam" id="PF09992"/>
    </source>
</evidence>
<dbReference type="Proteomes" id="UP000265926">
    <property type="component" value="Unassembled WGS sequence"/>
</dbReference>
<comment type="caution">
    <text evidence="3">The sequence shown here is derived from an EMBL/GenBank/DDBJ whole genome shotgun (WGS) entry which is preliminary data.</text>
</comment>
<sequence>MKKSTFILFLVFVITVVANAQSDSLIFVSAKWQTEVVHPEVKWITYHFNHGELFQSNQNISVLELPAKRKKVKLSIAYSDSLELSSQLASKSHAIAGINGSYFEMRGKDPDNHPELTAVPHTSPANINRNRSQTYLKIDGKLIAENYAKSSHVKRYPRGALAFGKKDISIFKVDTTISNWEHSIRAKNIITSGPMLVSEGTENSIPDDSFCGKRHPRTAIGVRADGSVLFVVVDGRSNDANGMNLNEMQKIMRWLGCVDALNLDGGGSSTMVICEQPFHGVVNHPSDNKKFDHEGEREVANAILILEK</sequence>
<evidence type="ECO:0000256" key="1">
    <source>
        <dbReference type="SAM" id="SignalP"/>
    </source>
</evidence>
<proteinExistence type="predicted"/>
<keyword evidence="4" id="KW-1185">Reference proteome</keyword>
<organism evidence="3 4">
    <name type="scientific">Maribellus luteus</name>
    <dbReference type="NCBI Taxonomy" id="2305463"/>
    <lineage>
        <taxon>Bacteria</taxon>
        <taxon>Pseudomonadati</taxon>
        <taxon>Bacteroidota</taxon>
        <taxon>Bacteroidia</taxon>
        <taxon>Marinilabiliales</taxon>
        <taxon>Prolixibacteraceae</taxon>
        <taxon>Maribellus</taxon>
    </lineage>
</organism>
<feature type="chain" id="PRO_5017364208" evidence="1">
    <location>
        <begin position="21"/>
        <end position="308"/>
    </location>
</feature>
<gene>
    <name evidence="3" type="ORF">D1614_01205</name>
</gene>
<protein>
    <submittedName>
        <fullName evidence="3">Phosphodiester glycosidase family protein</fullName>
    </submittedName>
</protein>
<keyword evidence="3" id="KW-0378">Hydrolase</keyword>